<evidence type="ECO:0000313" key="2">
    <source>
        <dbReference type="MGI" id="MGI:5011528"/>
    </source>
</evidence>
<dbReference type="EMBL" id="AK143607">
    <property type="protein sequence ID" value="BAE25459.1"/>
    <property type="molecule type" value="mRNA"/>
</dbReference>
<reference evidence="1" key="8">
    <citation type="journal article" date="2005" name="Science">
        <title>Antisense Transcription in the Mammalian Transcriptome.</title>
        <authorList>
            <consortium name="RIKEN Genome Exploration Research Group and Genome Science Group (Genome Network Project Core Group) and the FANTOM Consortium"/>
        </authorList>
    </citation>
    <scope>NUCLEOTIDE SEQUENCE</scope>
    <source>
        <strain evidence="1">C57BL/6J</strain>
        <tissue evidence="1">Spleen</tissue>
    </source>
</reference>
<reference evidence="1" key="7">
    <citation type="journal article" date="2005" name="Science">
        <title>The Transcriptional Landscape of the Mammalian Genome.</title>
        <authorList>
            <consortium name="The FANTOM Consortium"/>
            <consortium name="Riken Genome Exploration Research Group and Genome Science Group (Genome Network Project Core Group)"/>
        </authorList>
    </citation>
    <scope>NUCLEOTIDE SEQUENCE</scope>
    <source>
        <strain evidence="1">C57BL/6J</strain>
        <tissue evidence="1">Spleen</tissue>
    </source>
</reference>
<accession>Q3UPD7</accession>
<reference evidence="1" key="6">
    <citation type="submission" date="2004-03" db="EMBL/GenBank/DDBJ databases">
        <authorList>
            <person name="Arakawa T."/>
            <person name="Carninci P."/>
            <person name="Fukuda S."/>
            <person name="Hashizume W."/>
            <person name="Hayashida K."/>
            <person name="Hori F."/>
            <person name="Iida J."/>
            <person name="Imamura K."/>
            <person name="Imotani K."/>
            <person name="Itoh M."/>
            <person name="Kanagawa S."/>
            <person name="Kawai J."/>
            <person name="Kojima M."/>
            <person name="Konno H."/>
            <person name="Murata M."/>
            <person name="Nakamura M."/>
            <person name="Ninomiya N."/>
            <person name="Nishiyori H."/>
            <person name="Nomura K."/>
            <person name="Ohno M."/>
            <person name="Sakazume N."/>
            <person name="Sano H."/>
            <person name="Sasaki D."/>
            <person name="Shibata K."/>
            <person name="Shiraki T."/>
            <person name="Tagami M."/>
            <person name="Tagami Y."/>
            <person name="Waki K."/>
            <person name="Watahiki A."/>
            <person name="Muramatsu M."/>
            <person name="Hayashizaki Y."/>
        </authorList>
    </citation>
    <scope>NUCLEOTIDE SEQUENCE</scope>
    <source>
        <strain evidence="1">C57BL/6J</strain>
        <tissue evidence="1">Spleen</tissue>
    </source>
</reference>
<organism evidence="1">
    <name type="scientific">Mus musculus</name>
    <name type="common">Mouse</name>
    <dbReference type="NCBI Taxonomy" id="10090"/>
    <lineage>
        <taxon>Eukaryota</taxon>
        <taxon>Metazoa</taxon>
        <taxon>Chordata</taxon>
        <taxon>Craniata</taxon>
        <taxon>Vertebrata</taxon>
        <taxon>Euteleostomi</taxon>
        <taxon>Mammalia</taxon>
        <taxon>Eutheria</taxon>
        <taxon>Euarchontoglires</taxon>
        <taxon>Glires</taxon>
        <taxon>Rodentia</taxon>
        <taxon>Myomorpha</taxon>
        <taxon>Muroidea</taxon>
        <taxon>Muridae</taxon>
        <taxon>Murinae</taxon>
        <taxon>Mus</taxon>
        <taxon>Mus</taxon>
    </lineage>
</organism>
<evidence type="ECO:0000313" key="1">
    <source>
        <dbReference type="EMBL" id="BAE25459.1"/>
    </source>
</evidence>
<sequence length="167" mass="17708">MLVFVCPAGRAEARLTGLSVSAGWCRELLLSACWGSPNLCNSRRAEGSLLPFTIPEVPACLISPALPRIHSFSLHFPHSMSISSLSHVLQGPLLPLRFGSRHGNLGRLALVLVKQREPWPPAGEEPSAMQTALSGMLTPQTLGILGGTIISCEDFSSTAGKVALQKG</sequence>
<name>Q3UPD7_MOUSE</name>
<reference evidence="1" key="5">
    <citation type="journal article" date="2002" name="Nature">
        <title>Analysis of the mouse transcriptome based on functional annotation of 60,770 full-length cDNAs.</title>
        <authorList>
            <consortium name="The FANTOM Consortium and the RIKEN Genome Exploration Research Group Phase I and II Team"/>
        </authorList>
    </citation>
    <scope>NUCLEOTIDE SEQUENCE</scope>
    <source>
        <strain evidence="1">C57BL/6J</strain>
        <tissue evidence="1">Spleen</tissue>
    </source>
</reference>
<dbReference type="AlphaFoldDB" id="Q3UPD7"/>
<reference evidence="1" key="1">
    <citation type="journal article" date="1999" name="Methods Enzymol.">
        <title>High-efficiency full-length cDNA cloning.</title>
        <authorList>
            <person name="Carninci P."/>
            <person name="Hayashizaki Y."/>
        </authorList>
    </citation>
    <scope>NUCLEOTIDE SEQUENCE</scope>
    <source>
        <strain evidence="1">C57BL/6J</strain>
        <tissue evidence="1">Spleen</tissue>
    </source>
</reference>
<dbReference type="AGR" id="MGI:5011528"/>
<dbReference type="MGI" id="MGI:5011528">
    <property type="gene designation" value="Gm19343"/>
</dbReference>
<reference evidence="1" key="4">
    <citation type="journal article" date="2001" name="Nature">
        <title>Functional annotation of a full-length mouse cDNA collection.</title>
        <authorList>
            <consortium name="The RIKEN Genome Exploration Research Group Phase II Team and the FANTOM Consortium"/>
        </authorList>
    </citation>
    <scope>NUCLEOTIDE SEQUENCE</scope>
    <source>
        <strain evidence="1">C57BL/6J</strain>
        <tissue evidence="1">Spleen</tissue>
    </source>
</reference>
<reference evidence="1" key="2">
    <citation type="journal article" date="2000" name="Genome Res.">
        <title>Normalization and subtraction of cap-trapper-selected cDNAs to prepare full-length cDNA libraries for rapid discovery of new genes.</title>
        <authorList>
            <person name="Carninci P."/>
            <person name="Shibata Y."/>
            <person name="Hayatsu N."/>
            <person name="Sugahara Y."/>
            <person name="Shibata K."/>
            <person name="Itoh M."/>
            <person name="Konno H."/>
            <person name="Okazaki Y."/>
            <person name="Muramatsu M."/>
            <person name="Hayashizaki Y."/>
        </authorList>
    </citation>
    <scope>NUCLEOTIDE SEQUENCE</scope>
    <source>
        <strain evidence="1">C57BL/6J</strain>
        <tissue evidence="1">Spleen</tissue>
    </source>
</reference>
<reference evidence="1" key="3">
    <citation type="journal article" date="2000" name="Genome Res.">
        <title>RIKEN integrated sequence analysis (RISA) system--384-format sequencing pipeline with 384 multicapillary sequencer.</title>
        <authorList>
            <person name="Shibata K."/>
            <person name="Itoh M."/>
            <person name="Aizawa K."/>
            <person name="Nagaoka S."/>
            <person name="Sasaki N."/>
            <person name="Carninci P."/>
            <person name="Konno H."/>
            <person name="Akiyama J."/>
            <person name="Nishi K."/>
            <person name="Kitsunai T."/>
            <person name="Tashiro H."/>
            <person name="Itoh M."/>
            <person name="Sumi N."/>
            <person name="Ishii Y."/>
            <person name="Nakamura S."/>
            <person name="Hazama M."/>
            <person name="Nishine T."/>
            <person name="Harada A."/>
            <person name="Yamamoto R."/>
            <person name="Matsumoto H."/>
            <person name="Sakaguchi S."/>
            <person name="Ikegami T."/>
            <person name="Kashiwagi K."/>
            <person name="Fujiwake S."/>
            <person name="Inoue K."/>
            <person name="Togawa Y."/>
            <person name="Izawa M."/>
            <person name="Ohara E."/>
            <person name="Watahiki M."/>
            <person name="Yoneda Y."/>
            <person name="Ishikawa T."/>
            <person name="Ozawa K."/>
            <person name="Tanaka T."/>
            <person name="Matsuura S."/>
            <person name="Kawai J."/>
            <person name="Okazaki Y."/>
            <person name="Muramatsu M."/>
            <person name="Inoue Y."/>
            <person name="Kira A."/>
            <person name="Hayashizaki Y."/>
        </authorList>
    </citation>
    <scope>NUCLEOTIDE SEQUENCE</scope>
    <source>
        <strain evidence="1">C57BL/6J</strain>
        <tissue evidence="1">Spleen</tissue>
    </source>
</reference>
<gene>
    <name evidence="2" type="primary">Gm19343</name>
</gene>
<proteinExistence type="evidence at transcript level"/>
<protein>
    <submittedName>
        <fullName evidence="1">Uncharacterized protein</fullName>
    </submittedName>
</protein>